<evidence type="ECO:0000313" key="2">
    <source>
        <dbReference type="Proteomes" id="UP000011680"/>
    </source>
</evidence>
<dbReference type="EMBL" id="AOMF01000191">
    <property type="protein sequence ID" value="EMA48460.1"/>
    <property type="molecule type" value="Genomic_DNA"/>
</dbReference>
<proteinExistence type="predicted"/>
<organism evidence="1 2">
    <name type="scientific">Halococcus thailandensis JCM 13552</name>
    <dbReference type="NCBI Taxonomy" id="1227457"/>
    <lineage>
        <taxon>Archaea</taxon>
        <taxon>Methanobacteriati</taxon>
        <taxon>Methanobacteriota</taxon>
        <taxon>Stenosarchaea group</taxon>
        <taxon>Halobacteria</taxon>
        <taxon>Halobacteriales</taxon>
        <taxon>Halococcaceae</taxon>
        <taxon>Halococcus</taxon>
    </lineage>
</organism>
<accession>M0MVL4</accession>
<protein>
    <submittedName>
        <fullName evidence="1">Transposase (ISHnew96)</fullName>
    </submittedName>
</protein>
<dbReference type="AlphaFoldDB" id="M0MVL4"/>
<dbReference type="Proteomes" id="UP000011680">
    <property type="component" value="Unassembled WGS sequence"/>
</dbReference>
<gene>
    <name evidence="1" type="ORF">C451_20365</name>
</gene>
<sequence length="64" mass="6974">MAALENVATDDLRQGLAEVTGKKPAQRLMAAINYLEDDDLTQIPCCTFKIKSLDRTVGPESGLH</sequence>
<dbReference type="OrthoDB" id="195008at2157"/>
<evidence type="ECO:0000313" key="1">
    <source>
        <dbReference type="EMBL" id="EMA48460.1"/>
    </source>
</evidence>
<keyword evidence="2" id="KW-1185">Reference proteome</keyword>
<comment type="caution">
    <text evidence="1">The sequence shown here is derived from an EMBL/GenBank/DDBJ whole genome shotgun (WGS) entry which is preliminary data.</text>
</comment>
<reference evidence="1 2" key="1">
    <citation type="journal article" date="2014" name="PLoS Genet.">
        <title>Phylogenetically driven sequencing of extremely halophilic archaea reveals strategies for static and dynamic osmo-response.</title>
        <authorList>
            <person name="Becker E.A."/>
            <person name="Seitzer P.M."/>
            <person name="Tritt A."/>
            <person name="Larsen D."/>
            <person name="Krusor M."/>
            <person name="Yao A.I."/>
            <person name="Wu D."/>
            <person name="Madern D."/>
            <person name="Eisen J.A."/>
            <person name="Darling A.E."/>
            <person name="Facciotti M.T."/>
        </authorList>
    </citation>
    <scope>NUCLEOTIDE SEQUENCE [LARGE SCALE GENOMIC DNA]</scope>
    <source>
        <strain evidence="1 2">JCM 13552</strain>
    </source>
</reference>
<name>M0MVL4_9EURY</name>